<keyword evidence="3" id="KW-1185">Reference proteome</keyword>
<gene>
    <name evidence="2" type="ORF">EEDITHA_LOCUS19829</name>
</gene>
<evidence type="ECO:0000256" key="1">
    <source>
        <dbReference type="SAM" id="Phobius"/>
    </source>
</evidence>
<name>A0AAU9V5T0_EUPED</name>
<comment type="caution">
    <text evidence="2">The sequence shown here is derived from an EMBL/GenBank/DDBJ whole genome shotgun (WGS) entry which is preliminary data.</text>
</comment>
<protein>
    <recommendedName>
        <fullName evidence="4">Secreted protein</fullName>
    </recommendedName>
</protein>
<proteinExistence type="predicted"/>
<dbReference type="Proteomes" id="UP001153954">
    <property type="component" value="Unassembled WGS sequence"/>
</dbReference>
<dbReference type="EMBL" id="CAKOGL010000028">
    <property type="protein sequence ID" value="CAH2105588.1"/>
    <property type="molecule type" value="Genomic_DNA"/>
</dbReference>
<evidence type="ECO:0008006" key="4">
    <source>
        <dbReference type="Google" id="ProtNLM"/>
    </source>
</evidence>
<keyword evidence="1" id="KW-0472">Membrane</keyword>
<keyword evidence="1" id="KW-0812">Transmembrane</keyword>
<organism evidence="2 3">
    <name type="scientific">Euphydryas editha</name>
    <name type="common">Edith's checkerspot</name>
    <dbReference type="NCBI Taxonomy" id="104508"/>
    <lineage>
        <taxon>Eukaryota</taxon>
        <taxon>Metazoa</taxon>
        <taxon>Ecdysozoa</taxon>
        <taxon>Arthropoda</taxon>
        <taxon>Hexapoda</taxon>
        <taxon>Insecta</taxon>
        <taxon>Pterygota</taxon>
        <taxon>Neoptera</taxon>
        <taxon>Endopterygota</taxon>
        <taxon>Lepidoptera</taxon>
        <taxon>Glossata</taxon>
        <taxon>Ditrysia</taxon>
        <taxon>Papilionoidea</taxon>
        <taxon>Nymphalidae</taxon>
        <taxon>Nymphalinae</taxon>
        <taxon>Euphydryas</taxon>
    </lineage>
</organism>
<sequence length="105" mass="11995">MMSTGQIVMCSAFLANIICTGCYVLYANSFIQQIIDVSFKRCYRSVTHVILKIKILHCMLARCARKHDAARLMTAPLNLTARPPSNKLVIHINQLRTLSYIFRSY</sequence>
<evidence type="ECO:0000313" key="2">
    <source>
        <dbReference type="EMBL" id="CAH2105588.1"/>
    </source>
</evidence>
<feature type="transmembrane region" description="Helical" evidence="1">
    <location>
        <begin position="6"/>
        <end position="26"/>
    </location>
</feature>
<reference evidence="2" key="1">
    <citation type="submission" date="2022-03" db="EMBL/GenBank/DDBJ databases">
        <authorList>
            <person name="Tunstrom K."/>
        </authorList>
    </citation>
    <scope>NUCLEOTIDE SEQUENCE</scope>
</reference>
<keyword evidence="1" id="KW-1133">Transmembrane helix</keyword>
<dbReference type="AlphaFoldDB" id="A0AAU9V5T0"/>
<evidence type="ECO:0000313" key="3">
    <source>
        <dbReference type="Proteomes" id="UP001153954"/>
    </source>
</evidence>
<accession>A0AAU9V5T0</accession>